<evidence type="ECO:0000259" key="4">
    <source>
        <dbReference type="Pfam" id="PF25917"/>
    </source>
</evidence>
<organism evidence="5 6">
    <name type="scientific">Neiella marina</name>
    <dbReference type="NCBI Taxonomy" id="508461"/>
    <lineage>
        <taxon>Bacteria</taxon>
        <taxon>Pseudomonadati</taxon>
        <taxon>Pseudomonadota</taxon>
        <taxon>Gammaproteobacteria</taxon>
        <taxon>Alteromonadales</taxon>
        <taxon>Echinimonadaceae</taxon>
        <taxon>Neiella</taxon>
    </lineage>
</organism>
<dbReference type="Gene3D" id="1.10.287.470">
    <property type="entry name" value="Helix hairpin bin"/>
    <property type="match status" value="1"/>
</dbReference>
<feature type="domain" description="Multidrug resistance protein MdtA-like alpha-helical hairpin" evidence="3">
    <location>
        <begin position="105"/>
        <end position="160"/>
    </location>
</feature>
<dbReference type="GO" id="GO:1990281">
    <property type="term" value="C:efflux pump complex"/>
    <property type="evidence" value="ECO:0007669"/>
    <property type="project" value="TreeGrafter"/>
</dbReference>
<comment type="caution">
    <text evidence="5">The sequence shown here is derived from an EMBL/GenBank/DDBJ whole genome shotgun (WGS) entry which is preliminary data.</text>
</comment>
<dbReference type="PANTHER" id="PTHR30469:SF20">
    <property type="entry name" value="EFFLUX RND TRANSPORTER PERIPLASMIC ADAPTOR SUBUNIT"/>
    <property type="match status" value="1"/>
</dbReference>
<sequence length="367" mass="40770">MTQFRKIWTGLVTGATVALTSHLPLAHADTDEVNVEAEVIRPVKIMRLGAPGERSIRTFQGQAESSNRTTLAFRVPGQLFEMPAIAGQEVKKGDLLARLDPIEYELTRDKALAQYELAKVQFARTERLVKDQLVSQRMHDENRAQLSRTQAIYEQAEANVGYTYLRAPFDGVVSRTAVENWDYVQAKAAIISVQSEGMIDVNFQIPQHIVTRLTRDFLINLQAQVQFVAQPSYRFNAVVKEVETEADPQTLSYKVTLTLPTPQEFNVTTGMTAQVNIDLAPLDPLQVKYYVVPEAALLTLEDGSSQVWRIAADTMTAEAVKVDVLGKARHGVKVSGNLSAGDQVATTGVSNISENMVVREWIRERGI</sequence>
<dbReference type="EMBL" id="BMDX01000037">
    <property type="protein sequence ID" value="GGA91103.1"/>
    <property type="molecule type" value="Genomic_DNA"/>
</dbReference>
<name>A0A8J2XRY8_9GAMM</name>
<dbReference type="OrthoDB" id="2110899at2"/>
<evidence type="ECO:0000313" key="6">
    <source>
        <dbReference type="Proteomes" id="UP000619743"/>
    </source>
</evidence>
<dbReference type="Gene3D" id="2.40.30.170">
    <property type="match status" value="1"/>
</dbReference>
<dbReference type="Proteomes" id="UP000619743">
    <property type="component" value="Unassembled WGS sequence"/>
</dbReference>
<dbReference type="InterPro" id="IPR058625">
    <property type="entry name" value="MdtA-like_BSH"/>
</dbReference>
<dbReference type="NCBIfam" id="TIGR01730">
    <property type="entry name" value="RND_mfp"/>
    <property type="match status" value="1"/>
</dbReference>
<feature type="chain" id="PRO_5035237507" evidence="2">
    <location>
        <begin position="29"/>
        <end position="367"/>
    </location>
</feature>
<comment type="similarity">
    <text evidence="1">Belongs to the membrane fusion protein (MFP) (TC 8.A.1) family.</text>
</comment>
<evidence type="ECO:0000256" key="1">
    <source>
        <dbReference type="ARBA" id="ARBA00009477"/>
    </source>
</evidence>
<keyword evidence="2" id="KW-0732">Signal</keyword>
<dbReference type="Pfam" id="PF25917">
    <property type="entry name" value="BSH_RND"/>
    <property type="match status" value="1"/>
</dbReference>
<protein>
    <submittedName>
        <fullName evidence="5">Multidrug resistance protein</fullName>
    </submittedName>
</protein>
<keyword evidence="6" id="KW-1185">Reference proteome</keyword>
<evidence type="ECO:0000259" key="3">
    <source>
        <dbReference type="Pfam" id="PF25876"/>
    </source>
</evidence>
<evidence type="ECO:0000256" key="2">
    <source>
        <dbReference type="SAM" id="SignalP"/>
    </source>
</evidence>
<feature type="signal peptide" evidence="2">
    <location>
        <begin position="1"/>
        <end position="28"/>
    </location>
</feature>
<feature type="domain" description="Multidrug resistance protein MdtA-like barrel-sandwich hybrid" evidence="4">
    <location>
        <begin position="70"/>
        <end position="187"/>
    </location>
</feature>
<dbReference type="Gene3D" id="2.40.50.100">
    <property type="match status" value="1"/>
</dbReference>
<dbReference type="AlphaFoldDB" id="A0A8J2XRY8"/>
<dbReference type="Gene3D" id="2.40.420.20">
    <property type="match status" value="1"/>
</dbReference>
<dbReference type="Pfam" id="PF25876">
    <property type="entry name" value="HH_MFP_RND"/>
    <property type="match status" value="1"/>
</dbReference>
<dbReference type="InterPro" id="IPR006143">
    <property type="entry name" value="RND_pump_MFP"/>
</dbReference>
<dbReference type="PANTHER" id="PTHR30469">
    <property type="entry name" value="MULTIDRUG RESISTANCE PROTEIN MDTA"/>
    <property type="match status" value="1"/>
</dbReference>
<accession>A0A8J2XRY8</accession>
<dbReference type="GO" id="GO:0015562">
    <property type="term" value="F:efflux transmembrane transporter activity"/>
    <property type="evidence" value="ECO:0007669"/>
    <property type="project" value="TreeGrafter"/>
</dbReference>
<dbReference type="InterPro" id="IPR058624">
    <property type="entry name" value="MdtA-like_HH"/>
</dbReference>
<proteinExistence type="inferred from homology"/>
<dbReference type="SUPFAM" id="SSF111369">
    <property type="entry name" value="HlyD-like secretion proteins"/>
    <property type="match status" value="1"/>
</dbReference>
<gene>
    <name evidence="5" type="ORF">GCM10011369_36520</name>
</gene>
<dbReference type="RefSeq" id="WP_087507702.1">
    <property type="nucleotide sequence ID" value="NZ_BMDX01000037.1"/>
</dbReference>
<evidence type="ECO:0000313" key="5">
    <source>
        <dbReference type="EMBL" id="GGA91103.1"/>
    </source>
</evidence>
<reference evidence="6" key="1">
    <citation type="journal article" date="2019" name="Int. J. Syst. Evol. Microbiol.">
        <title>The Global Catalogue of Microorganisms (GCM) 10K type strain sequencing project: providing services to taxonomists for standard genome sequencing and annotation.</title>
        <authorList>
            <consortium name="The Broad Institute Genomics Platform"/>
            <consortium name="The Broad Institute Genome Sequencing Center for Infectious Disease"/>
            <person name="Wu L."/>
            <person name="Ma J."/>
        </authorList>
    </citation>
    <scope>NUCLEOTIDE SEQUENCE [LARGE SCALE GENOMIC DNA]</scope>
    <source>
        <strain evidence="6">CGMCC 1.10130</strain>
    </source>
</reference>